<evidence type="ECO:0000313" key="7">
    <source>
        <dbReference type="RefSeq" id="XP_068069729.1"/>
    </source>
</evidence>
<keyword evidence="3" id="KW-0732">Signal</keyword>
<feature type="chain" id="PRO_5044692996" description="Ig-like domain-containing protein" evidence="3">
    <location>
        <begin position="21"/>
        <end position="716"/>
    </location>
</feature>
<evidence type="ECO:0000256" key="1">
    <source>
        <dbReference type="SAM" id="MobiDB-lite"/>
    </source>
</evidence>
<dbReference type="InterPro" id="IPR003599">
    <property type="entry name" value="Ig_sub"/>
</dbReference>
<dbReference type="GeneID" id="101884840"/>
<name>A0A8M9PIT8_DANRE</name>
<dbReference type="OrthoDB" id="10039395at2759"/>
<accession>A0A8M9PIT8</accession>
<dbReference type="Proteomes" id="UP000000437">
    <property type="component" value="Chromosome 15"/>
</dbReference>
<dbReference type="KEGG" id="dre:101884840"/>
<evidence type="ECO:0000313" key="6">
    <source>
        <dbReference type="RefSeq" id="XP_021322151.2"/>
    </source>
</evidence>
<dbReference type="InterPro" id="IPR013783">
    <property type="entry name" value="Ig-like_fold"/>
</dbReference>
<gene>
    <name evidence="6 7" type="primary">LOC101884840</name>
</gene>
<dbReference type="Gene3D" id="2.60.40.10">
    <property type="entry name" value="Immunoglobulins"/>
    <property type="match status" value="5"/>
</dbReference>
<dbReference type="InterPro" id="IPR007110">
    <property type="entry name" value="Ig-like_dom"/>
</dbReference>
<feature type="region of interest" description="Disordered" evidence="1">
    <location>
        <begin position="629"/>
        <end position="666"/>
    </location>
</feature>
<evidence type="ECO:0000256" key="2">
    <source>
        <dbReference type="SAM" id="Phobius"/>
    </source>
</evidence>
<organism evidence="5 6">
    <name type="scientific">Danio rerio</name>
    <name type="common">Zebrafish</name>
    <name type="synonym">Brachydanio rerio</name>
    <dbReference type="NCBI Taxonomy" id="7955"/>
    <lineage>
        <taxon>Eukaryota</taxon>
        <taxon>Metazoa</taxon>
        <taxon>Chordata</taxon>
        <taxon>Craniata</taxon>
        <taxon>Vertebrata</taxon>
        <taxon>Euteleostomi</taxon>
        <taxon>Actinopterygii</taxon>
        <taxon>Neopterygii</taxon>
        <taxon>Teleostei</taxon>
        <taxon>Ostariophysi</taxon>
        <taxon>Cypriniformes</taxon>
        <taxon>Danionidae</taxon>
        <taxon>Danioninae</taxon>
        <taxon>Danio</taxon>
    </lineage>
</organism>
<feature type="transmembrane region" description="Helical" evidence="2">
    <location>
        <begin position="570"/>
        <end position="590"/>
    </location>
</feature>
<dbReference type="InterPro" id="IPR036179">
    <property type="entry name" value="Ig-like_dom_sf"/>
</dbReference>
<dbReference type="PANTHER" id="PTHR46484:SF7">
    <property type="entry name" value="MYELIN-ASSOCIATED GLYCOPROTEIN-LIKE-RELATED"/>
    <property type="match status" value="1"/>
</dbReference>
<evidence type="ECO:0000259" key="4">
    <source>
        <dbReference type="PROSITE" id="PS50835"/>
    </source>
</evidence>
<keyword evidence="2" id="KW-1133">Transmembrane helix</keyword>
<dbReference type="PANTHER" id="PTHR46484">
    <property type="entry name" value="SI:CH211-171H4.5-RELATED"/>
    <property type="match status" value="1"/>
</dbReference>
<protein>
    <recommendedName>
        <fullName evidence="4">Ig-like domain-containing protein</fullName>
    </recommendedName>
</protein>
<proteinExistence type="predicted"/>
<keyword evidence="2" id="KW-0472">Membrane</keyword>
<dbReference type="RefSeq" id="XP_021322151.2">
    <property type="nucleotide sequence ID" value="XM_021466476.2"/>
</dbReference>
<feature type="region of interest" description="Disordered" evidence="1">
    <location>
        <begin position="678"/>
        <end position="702"/>
    </location>
</feature>
<evidence type="ECO:0000313" key="5">
    <source>
        <dbReference type="Proteomes" id="UP000000437"/>
    </source>
</evidence>
<dbReference type="AlphaFoldDB" id="A0A8M9PIT8"/>
<dbReference type="SUPFAM" id="SSF48726">
    <property type="entry name" value="Immunoglobulin"/>
    <property type="match status" value="5"/>
</dbReference>
<keyword evidence="2" id="KW-0812">Transmembrane</keyword>
<evidence type="ECO:0000256" key="3">
    <source>
        <dbReference type="SAM" id="SignalP"/>
    </source>
</evidence>
<keyword evidence="5" id="KW-1185">Reference proteome</keyword>
<dbReference type="RefSeq" id="XP_068069729.1">
    <property type="nucleotide sequence ID" value="XM_068213628.1"/>
</dbReference>
<dbReference type="PROSITE" id="PS50835">
    <property type="entry name" value="IG_LIKE"/>
    <property type="match status" value="2"/>
</dbReference>
<reference evidence="6 7" key="2">
    <citation type="submission" date="2025-04" db="UniProtKB">
        <authorList>
            <consortium name="RefSeq"/>
        </authorList>
    </citation>
    <scope>IDENTIFICATION</scope>
    <source>
        <strain evidence="6 7">Tuebingen</strain>
    </source>
</reference>
<feature type="domain" description="Ig-like" evidence="4">
    <location>
        <begin position="466"/>
        <end position="558"/>
    </location>
</feature>
<reference evidence="5" key="1">
    <citation type="journal article" date="2013" name="Nature">
        <title>The zebrafish reference genome sequence and its relationship to the human genome.</title>
        <authorList>
            <consortium name="Genome Reference Consortium Zebrafish"/>
            <person name="Howe K."/>
            <person name="Clark M.D."/>
            <person name="Torroja C.F."/>
            <person name="Torrance J."/>
            <person name="Berthelot C."/>
            <person name="Muffato M."/>
            <person name="Collins J.E."/>
            <person name="Humphray S."/>
            <person name="McLaren K."/>
            <person name="Matthews L."/>
            <person name="McLaren S."/>
            <person name="Sealy I."/>
            <person name="Caccamo M."/>
            <person name="Churcher C."/>
            <person name="Scott C."/>
            <person name="Barrett J.C."/>
            <person name="Koch R."/>
            <person name="Rauch G.J."/>
            <person name="White S."/>
            <person name="Chow W."/>
            <person name="Kilian B."/>
            <person name="Quintais L.T."/>
            <person name="Guerra-Assuncao J.A."/>
            <person name="Zhou Y."/>
            <person name="Gu Y."/>
            <person name="Yen J."/>
            <person name="Vogel J.H."/>
            <person name="Eyre T."/>
            <person name="Redmond S."/>
            <person name="Banerjee R."/>
            <person name="Chi J."/>
            <person name="Fu B."/>
            <person name="Langley E."/>
            <person name="Maguire S.F."/>
            <person name="Laird G.K."/>
            <person name="Lloyd D."/>
            <person name="Kenyon E."/>
            <person name="Donaldson S."/>
            <person name="Sehra H."/>
            <person name="Almeida-King J."/>
            <person name="Loveland J."/>
            <person name="Trevanion S."/>
            <person name="Jones M."/>
            <person name="Quail M."/>
            <person name="Willey D."/>
            <person name="Hunt A."/>
            <person name="Burton J."/>
            <person name="Sims S."/>
            <person name="McLay K."/>
            <person name="Plumb B."/>
            <person name="Davis J."/>
            <person name="Clee C."/>
            <person name="Oliver K."/>
            <person name="Clark R."/>
            <person name="Riddle C."/>
            <person name="Elliot D."/>
            <person name="Eliott D."/>
            <person name="Threadgold G."/>
            <person name="Harden G."/>
            <person name="Ware D."/>
            <person name="Begum S."/>
            <person name="Mortimore B."/>
            <person name="Mortimer B."/>
            <person name="Kerry G."/>
            <person name="Heath P."/>
            <person name="Phillimore B."/>
            <person name="Tracey A."/>
            <person name="Corby N."/>
            <person name="Dunn M."/>
            <person name="Johnson C."/>
            <person name="Wood J."/>
            <person name="Clark S."/>
            <person name="Pelan S."/>
            <person name="Griffiths G."/>
            <person name="Smith M."/>
            <person name="Glithero R."/>
            <person name="Howden P."/>
            <person name="Barker N."/>
            <person name="Lloyd C."/>
            <person name="Stevens C."/>
            <person name="Harley J."/>
            <person name="Holt K."/>
            <person name="Panagiotidis G."/>
            <person name="Lovell J."/>
            <person name="Beasley H."/>
            <person name="Henderson C."/>
            <person name="Gordon D."/>
            <person name="Auger K."/>
            <person name="Wright D."/>
            <person name="Collins J."/>
            <person name="Raisen C."/>
            <person name="Dyer L."/>
            <person name="Leung K."/>
            <person name="Robertson L."/>
            <person name="Ambridge K."/>
            <person name="Leongamornlert D."/>
            <person name="McGuire S."/>
            <person name="Gilderthorp R."/>
            <person name="Griffiths C."/>
            <person name="Manthravadi D."/>
            <person name="Nichol S."/>
            <person name="Barker G."/>
            <person name="Whitehead S."/>
            <person name="Kay M."/>
            <person name="Brown J."/>
            <person name="Murnane C."/>
            <person name="Gray E."/>
            <person name="Humphries M."/>
            <person name="Sycamore N."/>
            <person name="Barker D."/>
            <person name="Saunders D."/>
            <person name="Wallis J."/>
            <person name="Babbage A."/>
            <person name="Hammond S."/>
            <person name="Mashreghi-Mohammadi M."/>
            <person name="Barr L."/>
            <person name="Martin S."/>
            <person name="Wray P."/>
            <person name="Ellington A."/>
            <person name="Matthews N."/>
            <person name="Ellwood M."/>
            <person name="Woodmansey R."/>
            <person name="Clark G."/>
            <person name="Cooper J."/>
            <person name="Cooper J."/>
            <person name="Tromans A."/>
            <person name="Grafham D."/>
            <person name="Skuce C."/>
            <person name="Pandian R."/>
            <person name="Andrews R."/>
            <person name="Harrison E."/>
            <person name="Kimberley A."/>
            <person name="Garnett J."/>
            <person name="Fosker N."/>
            <person name="Hall R."/>
            <person name="Garner P."/>
            <person name="Kelly D."/>
            <person name="Bird C."/>
            <person name="Palmer S."/>
            <person name="Gehring I."/>
            <person name="Berger A."/>
            <person name="Dooley C.M."/>
            <person name="Ersan-Urun Z."/>
            <person name="Eser C."/>
            <person name="Geiger H."/>
            <person name="Geisler M."/>
            <person name="Karotki L."/>
            <person name="Kirn A."/>
            <person name="Konantz J."/>
            <person name="Konantz M."/>
            <person name="Oberlander M."/>
            <person name="Rudolph-Geiger S."/>
            <person name="Teucke M."/>
            <person name="Lanz C."/>
            <person name="Raddatz G."/>
            <person name="Osoegawa K."/>
            <person name="Zhu B."/>
            <person name="Rapp A."/>
            <person name="Widaa S."/>
            <person name="Langford C."/>
            <person name="Yang F."/>
            <person name="Schuster S.C."/>
            <person name="Carter N.P."/>
            <person name="Harrow J."/>
            <person name="Ning Z."/>
            <person name="Herrero J."/>
            <person name="Searle S.M."/>
            <person name="Enright A."/>
            <person name="Geisler R."/>
            <person name="Plasterk R.H."/>
            <person name="Lee C."/>
            <person name="Westerfield M."/>
            <person name="de Jong P.J."/>
            <person name="Zon L.I."/>
            <person name="Postlethwait J.H."/>
            <person name="Nusslein-Volhard C."/>
            <person name="Hubbard T.J."/>
            <person name="Roest Crollius H."/>
            <person name="Rogers J."/>
            <person name="Stemple D.L."/>
        </authorList>
    </citation>
    <scope>NUCLEOTIDE SEQUENCE [LARGE SCALE GENOMIC DNA]</scope>
    <source>
        <strain evidence="5">Tuebingen</strain>
    </source>
</reference>
<sequence>MGPLLLKLLLQGVLLFDALAWNVNMPQAIHGLQGSCLVIPCSFSYTLYPPKDPRRVVWYQWVSRGYPLVYDSWYPRDVIDKFRGKTDLYRNSGWDCSLLIKNLEQSHHREKIYAWIDPENVGWRTYAFYDITSTILVENQPPTPTILIYGGEKMGDKITVVCSSFHTCPWSKPNITLNGAKGSESDQIKDECNEYGHCKINLTRTVVVKAENTAFNCSVTYHGGKSISAAIDKSAQCVHHRIVIEPEMADVTEGVAQNFTCTIYHSCQKENPSISWNYENMQVSEGRKTLSGSDRVAFSNITFLGTIEDQGRKLTCTASFSGGNIAASAVLRVQKYQKPAIPVQNETYFQYMADVIPEITALPRSCVVIPCSFSVEHKYLTGLRVRWVNNNGGYMYHTDPVDVLDNFKGRTRLLGNPDERNCTLEMDDVRTHDNGPFCFQAEKKEEKYSFNNSCVFIIMRASPDQPVMSSVPEDIEPGTAVTVKCSVKHTCSSHPPKITWSVPTVRETISHNPMGGGVWETVSKMKFIPTGYEEEDEIICSANFWGGKTQSNSSAPLSVKRIQAVESGPYIIASSLVFVLICILAGVFMYKRHQRQPCEDITRSEQRRSVWNRFSSRFSMPEGRAAWFNSGNRSDIRDAPGRPPKPEQRRSIWSRFSRHQSPRNNANMRAEYKANNTCNVPENKDFNKPHMPSPNSQRKNCGGYDYDADYNLYGNV</sequence>
<feature type="domain" description="Ig-like" evidence="4">
    <location>
        <begin position="240"/>
        <end position="332"/>
    </location>
</feature>
<feature type="signal peptide" evidence="3">
    <location>
        <begin position="1"/>
        <end position="20"/>
    </location>
</feature>
<dbReference type="SMART" id="SM00409">
    <property type="entry name" value="IG"/>
    <property type="match status" value="4"/>
</dbReference>
<feature type="compositionally biased region" description="Basic and acidic residues" evidence="1">
    <location>
        <begin position="634"/>
        <end position="650"/>
    </location>
</feature>